<dbReference type="AlphaFoldDB" id="A0A1W9Z5P8"/>
<evidence type="ECO:0000256" key="4">
    <source>
        <dbReference type="ARBA" id="ARBA00023159"/>
    </source>
</evidence>
<dbReference type="FunFam" id="1.10.10.10:FF:000001">
    <property type="entry name" value="LysR family transcriptional regulator"/>
    <property type="match status" value="1"/>
</dbReference>
<evidence type="ECO:0000256" key="7">
    <source>
        <dbReference type="ARBA" id="ARBA00056658"/>
    </source>
</evidence>
<name>A0A1W9Z5P8_MYCAI</name>
<dbReference type="PANTHER" id="PTHR30346:SF28">
    <property type="entry name" value="HTH-TYPE TRANSCRIPTIONAL REGULATOR CYNR"/>
    <property type="match status" value="1"/>
</dbReference>
<dbReference type="PRINTS" id="PR00039">
    <property type="entry name" value="HTHLYSR"/>
</dbReference>
<dbReference type="Pfam" id="PF00126">
    <property type="entry name" value="HTH_1"/>
    <property type="match status" value="1"/>
</dbReference>
<sequence>MDLRRLAQFVSVADHASLTSAAARLHVTQQALSAAMRQLEREIGVALFDRRGRRLVLSDAGRTLREGAPVLLAAADALSDATREAAGEDPRPFVVGHSPAVTAEEAFALIEPIRKALPHLSVTARQLFPRELQQGLLDRSVDVGLRRGATTPTDLAAAVIGYDELRVAVRAEHPLSDRRCLQLTDIADFTLVVWAPPTFSFYTDFLVSACRRAGFEPNLTVNKTQGTPPVTAVVDNDHVALVTAPPGNALGGRVQVRPLIDPPMVPIQALWLPHTRSDARTTLLTAASSRSAPDLS</sequence>
<dbReference type="Gene3D" id="3.40.190.10">
    <property type="entry name" value="Periplasmic binding protein-like II"/>
    <property type="match status" value="2"/>
</dbReference>
<dbReference type="InterPro" id="IPR036390">
    <property type="entry name" value="WH_DNA-bd_sf"/>
</dbReference>
<dbReference type="GO" id="GO:0003700">
    <property type="term" value="F:DNA-binding transcription factor activity"/>
    <property type="evidence" value="ECO:0007669"/>
    <property type="project" value="InterPro"/>
</dbReference>
<feature type="domain" description="HTH lysR-type" evidence="8">
    <location>
        <begin position="1"/>
        <end position="58"/>
    </location>
</feature>
<evidence type="ECO:0000256" key="2">
    <source>
        <dbReference type="ARBA" id="ARBA00023015"/>
    </source>
</evidence>
<comment type="caution">
    <text evidence="9">The sequence shown here is derived from an EMBL/GenBank/DDBJ whole genome shotgun (WGS) entry which is preliminary data.</text>
</comment>
<dbReference type="PANTHER" id="PTHR30346">
    <property type="entry name" value="TRANSCRIPTIONAL DUAL REGULATOR HCAR-RELATED"/>
    <property type="match status" value="1"/>
</dbReference>
<keyword evidence="3" id="KW-0238">DNA-binding</keyword>
<comment type="similarity">
    <text evidence="1">Belongs to the LysR transcriptional regulatory family.</text>
</comment>
<reference evidence="9 10" key="1">
    <citation type="submission" date="2016-12" db="EMBL/GenBank/DDBJ databases">
        <title>The new phylogeny of genus Mycobacterium.</title>
        <authorList>
            <person name="Tortoli E."/>
            <person name="Trovato A."/>
            <person name="Cirillo D.M."/>
        </authorList>
    </citation>
    <scope>NUCLEOTIDE SEQUENCE [LARGE SCALE GENOMIC DNA]</scope>
    <source>
        <strain evidence="9 10">DSM 45069</strain>
    </source>
</reference>
<dbReference type="Gene3D" id="1.10.10.10">
    <property type="entry name" value="Winged helix-like DNA-binding domain superfamily/Winged helix DNA-binding domain"/>
    <property type="match status" value="1"/>
</dbReference>
<dbReference type="SUPFAM" id="SSF46785">
    <property type="entry name" value="Winged helix' DNA-binding domain"/>
    <property type="match status" value="1"/>
</dbReference>
<evidence type="ECO:0000259" key="8">
    <source>
        <dbReference type="PROSITE" id="PS50931"/>
    </source>
</evidence>
<dbReference type="PROSITE" id="PS50931">
    <property type="entry name" value="HTH_LYSR"/>
    <property type="match status" value="1"/>
</dbReference>
<evidence type="ECO:0000313" key="10">
    <source>
        <dbReference type="Proteomes" id="UP000192707"/>
    </source>
</evidence>
<protein>
    <recommendedName>
        <fullName evidence="6">Probable hydrogen peroxide-inducible genes activator</fullName>
    </recommendedName>
</protein>
<evidence type="ECO:0000256" key="3">
    <source>
        <dbReference type="ARBA" id="ARBA00023125"/>
    </source>
</evidence>
<keyword evidence="5" id="KW-0804">Transcription</keyword>
<evidence type="ECO:0000256" key="5">
    <source>
        <dbReference type="ARBA" id="ARBA00023163"/>
    </source>
</evidence>
<gene>
    <name evidence="9" type="ORF">BST14_26855</name>
</gene>
<organism evidence="9 10">
    <name type="scientific">Mycobacterium arosiense ATCC BAA-1401 = DSM 45069</name>
    <dbReference type="NCBI Taxonomy" id="1265311"/>
    <lineage>
        <taxon>Bacteria</taxon>
        <taxon>Bacillati</taxon>
        <taxon>Actinomycetota</taxon>
        <taxon>Actinomycetes</taxon>
        <taxon>Mycobacteriales</taxon>
        <taxon>Mycobacteriaceae</taxon>
        <taxon>Mycobacterium</taxon>
        <taxon>Mycobacterium avium complex (MAC)</taxon>
    </lineage>
</organism>
<dbReference type="OrthoDB" id="3176554at2"/>
<dbReference type="InterPro" id="IPR036388">
    <property type="entry name" value="WH-like_DNA-bd_sf"/>
</dbReference>
<dbReference type="SUPFAM" id="SSF53850">
    <property type="entry name" value="Periplasmic binding protein-like II"/>
    <property type="match status" value="1"/>
</dbReference>
<dbReference type="GO" id="GO:0003677">
    <property type="term" value="F:DNA binding"/>
    <property type="evidence" value="ECO:0007669"/>
    <property type="project" value="UniProtKB-KW"/>
</dbReference>
<dbReference type="Proteomes" id="UP000192707">
    <property type="component" value="Unassembled WGS sequence"/>
</dbReference>
<proteinExistence type="inferred from homology"/>
<dbReference type="InterPro" id="IPR000847">
    <property type="entry name" value="LysR_HTH_N"/>
</dbReference>
<dbReference type="RefSeq" id="WP_083067317.1">
    <property type="nucleotide sequence ID" value="NZ_MVHG01000132.1"/>
</dbReference>
<dbReference type="GO" id="GO:0032993">
    <property type="term" value="C:protein-DNA complex"/>
    <property type="evidence" value="ECO:0007669"/>
    <property type="project" value="TreeGrafter"/>
</dbReference>
<keyword evidence="2" id="KW-0805">Transcription regulation</keyword>
<evidence type="ECO:0000256" key="1">
    <source>
        <dbReference type="ARBA" id="ARBA00009437"/>
    </source>
</evidence>
<accession>A0A1W9Z5P8</accession>
<dbReference type="Pfam" id="PF03466">
    <property type="entry name" value="LysR_substrate"/>
    <property type="match status" value="1"/>
</dbReference>
<evidence type="ECO:0000313" key="9">
    <source>
        <dbReference type="EMBL" id="ORA07657.1"/>
    </source>
</evidence>
<dbReference type="EMBL" id="MVHG01000132">
    <property type="protein sequence ID" value="ORA07657.1"/>
    <property type="molecule type" value="Genomic_DNA"/>
</dbReference>
<evidence type="ECO:0000256" key="6">
    <source>
        <dbReference type="ARBA" id="ARBA00040885"/>
    </source>
</evidence>
<keyword evidence="4" id="KW-0010">Activator</keyword>
<comment type="function">
    <text evidence="7">Required for the induction the katG gene for catalase. Involved in the response to hydrogen peroxide.</text>
</comment>
<dbReference type="InterPro" id="IPR005119">
    <property type="entry name" value="LysR_subst-bd"/>
</dbReference>
<keyword evidence="10" id="KW-1185">Reference proteome</keyword>